<feature type="domain" description="Major facilitator superfamily (MFS) profile" evidence="6">
    <location>
        <begin position="207"/>
        <end position="383"/>
    </location>
</feature>
<dbReference type="InterPro" id="IPR051788">
    <property type="entry name" value="MFS_Transporter"/>
</dbReference>
<dbReference type="Proteomes" id="UP000199040">
    <property type="component" value="Unassembled WGS sequence"/>
</dbReference>
<evidence type="ECO:0000313" key="8">
    <source>
        <dbReference type="Proteomes" id="UP000199040"/>
    </source>
</evidence>
<evidence type="ECO:0000256" key="4">
    <source>
        <dbReference type="ARBA" id="ARBA00023136"/>
    </source>
</evidence>
<dbReference type="CDD" id="cd17393">
    <property type="entry name" value="MFS_MosC_like"/>
    <property type="match status" value="1"/>
</dbReference>
<protein>
    <submittedName>
        <fullName evidence="7">Fucose permease</fullName>
    </submittedName>
</protein>
<feature type="transmembrane region" description="Helical" evidence="5">
    <location>
        <begin position="171"/>
        <end position="190"/>
    </location>
</feature>
<evidence type="ECO:0000256" key="2">
    <source>
        <dbReference type="ARBA" id="ARBA00022692"/>
    </source>
</evidence>
<name>A0A1I2Y7T7_9GAMM</name>
<feature type="transmembrane region" description="Helical" evidence="5">
    <location>
        <begin position="105"/>
        <end position="123"/>
    </location>
</feature>
<dbReference type="InterPro" id="IPR036259">
    <property type="entry name" value="MFS_trans_sf"/>
</dbReference>
<dbReference type="PROSITE" id="PS50850">
    <property type="entry name" value="MFS"/>
    <property type="match status" value="1"/>
</dbReference>
<dbReference type="Pfam" id="PF07690">
    <property type="entry name" value="MFS_1"/>
    <property type="match status" value="1"/>
</dbReference>
<feature type="transmembrane region" description="Helical" evidence="5">
    <location>
        <begin position="298"/>
        <end position="319"/>
    </location>
</feature>
<feature type="transmembrane region" description="Helical" evidence="5">
    <location>
        <begin position="19"/>
        <end position="37"/>
    </location>
</feature>
<proteinExistence type="predicted"/>
<dbReference type="GO" id="GO:0016020">
    <property type="term" value="C:membrane"/>
    <property type="evidence" value="ECO:0007669"/>
    <property type="project" value="UniProtKB-SubCell"/>
</dbReference>
<dbReference type="Gene3D" id="1.20.1250.20">
    <property type="entry name" value="MFS general substrate transporter like domains"/>
    <property type="match status" value="2"/>
</dbReference>
<dbReference type="AlphaFoldDB" id="A0A1I2Y7T7"/>
<feature type="transmembrane region" description="Helical" evidence="5">
    <location>
        <begin position="331"/>
        <end position="353"/>
    </location>
</feature>
<sequence>MSELAVADDRDARLARRGVLGLFLINGLVTASLVPHIPLFQSRLDLSPGWLGIALLGVAIGAIVSMPLTAQFIERYTSRTVVTVATPIYCLALIGPIVAPSLPTLFAALVLFGLGNGSMDVAMNAQAVDIEKRYGRPIMSSFHGFFSLGGLIGAGGGGLLLEMGVAPWTHVTSLAVVLLLACVPALRVSLRGQGEASGPHFVLPRGALLGVGALALFTLFCEGAMNDWSAVYLRDAFSLGPGLAAMGYASFSLTMTLGRLTGDRVVARLGRVPAARLSATLAASGMALTLLAPAFWVALVGFGIIGLGLANMIPILFSAAGNSRTMRRGPAIAAVATLGYAGLLTGPPLIGFVAQWTNLSTALAMLIVAMLSVIVFAPIIRHA</sequence>
<feature type="transmembrane region" description="Helical" evidence="5">
    <location>
        <begin position="359"/>
        <end position="380"/>
    </location>
</feature>
<dbReference type="SUPFAM" id="SSF103473">
    <property type="entry name" value="MFS general substrate transporter"/>
    <property type="match status" value="1"/>
</dbReference>
<dbReference type="InterPro" id="IPR020846">
    <property type="entry name" value="MFS_dom"/>
</dbReference>
<keyword evidence="3 5" id="KW-1133">Transmembrane helix</keyword>
<organism evidence="7 8">
    <name type="scientific">Modicisalibacter xianhensis</name>
    <dbReference type="NCBI Taxonomy" id="442341"/>
    <lineage>
        <taxon>Bacteria</taxon>
        <taxon>Pseudomonadati</taxon>
        <taxon>Pseudomonadota</taxon>
        <taxon>Gammaproteobacteria</taxon>
        <taxon>Oceanospirillales</taxon>
        <taxon>Halomonadaceae</taxon>
        <taxon>Modicisalibacter</taxon>
    </lineage>
</organism>
<dbReference type="InterPro" id="IPR011701">
    <property type="entry name" value="MFS"/>
</dbReference>
<evidence type="ECO:0000256" key="5">
    <source>
        <dbReference type="SAM" id="Phobius"/>
    </source>
</evidence>
<gene>
    <name evidence="7" type="ORF">SAMN04487959_101277</name>
</gene>
<dbReference type="STRING" id="442341.SAMN04487959_101277"/>
<keyword evidence="8" id="KW-1185">Reference proteome</keyword>
<dbReference type="PANTHER" id="PTHR23514">
    <property type="entry name" value="BYPASS OF STOP CODON PROTEIN 6"/>
    <property type="match status" value="1"/>
</dbReference>
<feature type="transmembrane region" description="Helical" evidence="5">
    <location>
        <begin position="144"/>
        <end position="165"/>
    </location>
</feature>
<feature type="transmembrane region" description="Helical" evidence="5">
    <location>
        <begin position="202"/>
        <end position="220"/>
    </location>
</feature>
<feature type="transmembrane region" description="Helical" evidence="5">
    <location>
        <begin position="274"/>
        <end position="292"/>
    </location>
</feature>
<comment type="subcellular location">
    <subcellularLocation>
        <location evidence="1">Membrane</location>
        <topology evidence="1">Multi-pass membrane protein</topology>
    </subcellularLocation>
</comment>
<evidence type="ECO:0000256" key="3">
    <source>
        <dbReference type="ARBA" id="ARBA00022989"/>
    </source>
</evidence>
<evidence type="ECO:0000256" key="1">
    <source>
        <dbReference type="ARBA" id="ARBA00004141"/>
    </source>
</evidence>
<feature type="transmembrane region" description="Helical" evidence="5">
    <location>
        <begin position="80"/>
        <end position="99"/>
    </location>
</feature>
<feature type="transmembrane region" description="Helical" evidence="5">
    <location>
        <begin position="49"/>
        <end position="68"/>
    </location>
</feature>
<dbReference type="RefSeq" id="WP_177223304.1">
    <property type="nucleotide sequence ID" value="NZ_FOPY01000001.1"/>
</dbReference>
<accession>A0A1I2Y7T7</accession>
<keyword evidence="2 5" id="KW-0812">Transmembrane</keyword>
<keyword evidence="4 5" id="KW-0472">Membrane</keyword>
<dbReference type="PANTHER" id="PTHR23514:SF13">
    <property type="entry name" value="INNER MEMBRANE PROTEIN YBJJ"/>
    <property type="match status" value="1"/>
</dbReference>
<feature type="transmembrane region" description="Helical" evidence="5">
    <location>
        <begin position="240"/>
        <end position="262"/>
    </location>
</feature>
<evidence type="ECO:0000313" key="7">
    <source>
        <dbReference type="EMBL" id="SFH21692.1"/>
    </source>
</evidence>
<evidence type="ECO:0000259" key="6">
    <source>
        <dbReference type="PROSITE" id="PS50850"/>
    </source>
</evidence>
<dbReference type="EMBL" id="FOPY01000001">
    <property type="protein sequence ID" value="SFH21692.1"/>
    <property type="molecule type" value="Genomic_DNA"/>
</dbReference>
<reference evidence="7 8" key="1">
    <citation type="submission" date="2016-10" db="EMBL/GenBank/DDBJ databases">
        <authorList>
            <person name="de Groot N.N."/>
        </authorList>
    </citation>
    <scope>NUCLEOTIDE SEQUENCE [LARGE SCALE GENOMIC DNA]</scope>
    <source>
        <strain evidence="7 8">CGMCC 1.6848</strain>
    </source>
</reference>
<dbReference type="GO" id="GO:0022857">
    <property type="term" value="F:transmembrane transporter activity"/>
    <property type="evidence" value="ECO:0007669"/>
    <property type="project" value="InterPro"/>
</dbReference>